<dbReference type="InterPro" id="IPR016032">
    <property type="entry name" value="Sig_transdc_resp-reg_C-effctor"/>
</dbReference>
<reference evidence="7 8" key="1">
    <citation type="journal article" date="2011" name="J. Bacteriol.">
        <title>Genome sequence of Chthoniobacter flavus Ellin428, an aerobic heterotrophic soil bacterium.</title>
        <authorList>
            <person name="Kant R."/>
            <person name="van Passel M.W."/>
            <person name="Palva A."/>
            <person name="Lucas S."/>
            <person name="Lapidus A."/>
            <person name="Glavina Del Rio T."/>
            <person name="Dalin E."/>
            <person name="Tice H."/>
            <person name="Bruce D."/>
            <person name="Goodwin L."/>
            <person name="Pitluck S."/>
            <person name="Larimer F.W."/>
            <person name="Land M.L."/>
            <person name="Hauser L."/>
            <person name="Sangwan P."/>
            <person name="de Vos W.M."/>
            <person name="Janssen P.H."/>
            <person name="Smidt H."/>
        </authorList>
    </citation>
    <scope>NUCLEOTIDE SEQUENCE [LARGE SCALE GENOMIC DNA]</scope>
    <source>
        <strain evidence="7 8">Ellin428</strain>
    </source>
</reference>
<gene>
    <name evidence="7" type="ORF">CfE428DRAFT_5749</name>
</gene>
<dbReference type="InterPro" id="IPR001789">
    <property type="entry name" value="Sig_transdc_resp-reg_receiver"/>
</dbReference>
<dbReference type="SMART" id="SM00448">
    <property type="entry name" value="REC"/>
    <property type="match status" value="1"/>
</dbReference>
<dbReference type="InterPro" id="IPR058245">
    <property type="entry name" value="NreC/VraR/RcsB-like_REC"/>
</dbReference>
<dbReference type="EMBL" id="ABVL01000029">
    <property type="protein sequence ID" value="EDY16636.1"/>
    <property type="molecule type" value="Genomic_DNA"/>
</dbReference>
<dbReference type="SMART" id="SM00421">
    <property type="entry name" value="HTH_LUXR"/>
    <property type="match status" value="1"/>
</dbReference>
<evidence type="ECO:0000256" key="1">
    <source>
        <dbReference type="ARBA" id="ARBA00022553"/>
    </source>
</evidence>
<dbReference type="GO" id="GO:0006355">
    <property type="term" value="P:regulation of DNA-templated transcription"/>
    <property type="evidence" value="ECO:0007669"/>
    <property type="project" value="InterPro"/>
</dbReference>
<feature type="compositionally biased region" description="Basic residues" evidence="4">
    <location>
        <begin position="240"/>
        <end position="249"/>
    </location>
</feature>
<dbReference type="PROSITE" id="PS50110">
    <property type="entry name" value="RESPONSE_REGULATORY"/>
    <property type="match status" value="1"/>
</dbReference>
<dbReference type="AlphaFoldDB" id="B4DA09"/>
<dbReference type="SUPFAM" id="SSF46894">
    <property type="entry name" value="C-terminal effector domain of the bipartite response regulators"/>
    <property type="match status" value="1"/>
</dbReference>
<dbReference type="CDD" id="cd17535">
    <property type="entry name" value="REC_NarL-like"/>
    <property type="match status" value="1"/>
</dbReference>
<dbReference type="InterPro" id="IPR011006">
    <property type="entry name" value="CheY-like_superfamily"/>
</dbReference>
<dbReference type="InterPro" id="IPR000792">
    <property type="entry name" value="Tscrpt_reg_LuxR_C"/>
</dbReference>
<dbReference type="PROSITE" id="PS00622">
    <property type="entry name" value="HTH_LUXR_1"/>
    <property type="match status" value="1"/>
</dbReference>
<dbReference type="Gene3D" id="3.40.50.2300">
    <property type="match status" value="1"/>
</dbReference>
<name>B4DA09_9BACT</name>
<feature type="domain" description="HTH luxR-type" evidence="5">
    <location>
        <begin position="162"/>
        <end position="227"/>
    </location>
</feature>
<dbReference type="Proteomes" id="UP000005824">
    <property type="component" value="Unassembled WGS sequence"/>
</dbReference>
<feature type="modified residue" description="4-aspartylphosphate" evidence="3">
    <location>
        <position position="70"/>
    </location>
</feature>
<evidence type="ECO:0000256" key="2">
    <source>
        <dbReference type="ARBA" id="ARBA00023125"/>
    </source>
</evidence>
<evidence type="ECO:0000259" key="5">
    <source>
        <dbReference type="PROSITE" id="PS50043"/>
    </source>
</evidence>
<proteinExistence type="predicted"/>
<evidence type="ECO:0000256" key="3">
    <source>
        <dbReference type="PROSITE-ProRule" id="PRU00169"/>
    </source>
</evidence>
<keyword evidence="8" id="KW-1185">Reference proteome</keyword>
<dbReference type="SUPFAM" id="SSF52172">
    <property type="entry name" value="CheY-like"/>
    <property type="match status" value="1"/>
</dbReference>
<keyword evidence="1 3" id="KW-0597">Phosphoprotein</keyword>
<accession>B4DA09</accession>
<dbReference type="PANTHER" id="PTHR43214">
    <property type="entry name" value="TWO-COMPONENT RESPONSE REGULATOR"/>
    <property type="match status" value="1"/>
</dbReference>
<dbReference type="PANTHER" id="PTHR43214:SF43">
    <property type="entry name" value="TWO-COMPONENT RESPONSE REGULATOR"/>
    <property type="match status" value="1"/>
</dbReference>
<dbReference type="FunCoup" id="B4DA09">
    <property type="interactions" value="147"/>
</dbReference>
<comment type="caution">
    <text evidence="7">The sequence shown here is derived from an EMBL/GenBank/DDBJ whole genome shotgun (WGS) entry which is preliminary data.</text>
</comment>
<evidence type="ECO:0000256" key="4">
    <source>
        <dbReference type="SAM" id="MobiDB-lite"/>
    </source>
</evidence>
<dbReference type="eggNOG" id="COG2197">
    <property type="taxonomic scope" value="Bacteria"/>
</dbReference>
<protein>
    <submittedName>
        <fullName evidence="7">Two component transcriptional regulator, LuxR family</fullName>
    </submittedName>
</protein>
<dbReference type="STRING" id="497964.CfE428DRAFT_5749"/>
<dbReference type="Pfam" id="PF00072">
    <property type="entry name" value="Response_reg"/>
    <property type="match status" value="1"/>
</dbReference>
<evidence type="ECO:0000313" key="7">
    <source>
        <dbReference type="EMBL" id="EDY16636.1"/>
    </source>
</evidence>
<dbReference type="InParanoid" id="B4DA09"/>
<dbReference type="PRINTS" id="PR00038">
    <property type="entry name" value="HTHLUXR"/>
</dbReference>
<organism evidence="7 8">
    <name type="scientific">Chthoniobacter flavus Ellin428</name>
    <dbReference type="NCBI Taxonomy" id="497964"/>
    <lineage>
        <taxon>Bacteria</taxon>
        <taxon>Pseudomonadati</taxon>
        <taxon>Verrucomicrobiota</taxon>
        <taxon>Spartobacteria</taxon>
        <taxon>Chthoniobacterales</taxon>
        <taxon>Chthoniobacteraceae</taxon>
        <taxon>Chthoniobacter</taxon>
    </lineage>
</organism>
<feature type="region of interest" description="Disordered" evidence="4">
    <location>
        <begin position="230"/>
        <end position="249"/>
    </location>
</feature>
<dbReference type="InterPro" id="IPR039420">
    <property type="entry name" value="WalR-like"/>
</dbReference>
<evidence type="ECO:0000313" key="8">
    <source>
        <dbReference type="Proteomes" id="UP000005824"/>
    </source>
</evidence>
<dbReference type="Pfam" id="PF00196">
    <property type="entry name" value="GerE"/>
    <property type="match status" value="1"/>
</dbReference>
<dbReference type="CDD" id="cd06170">
    <property type="entry name" value="LuxR_C_like"/>
    <property type="match status" value="1"/>
</dbReference>
<sequence>MNSFVKTDDAPAPESRPWKVLLVDDHPVVRDGLAQRIALEPDLSVCAACESVSRALREVTVHHPDLAVVDLSLPSGHGLDLIKEIHARYPEVRLLVFSMHDEQTYGERALLSGAQGYVMKDESPDEVLAAIRKVLSGRISISAHLSARLAEAAASTRGTRARKLPMDRLSNRELEVLEWMGQGKSVKAIAQRLERSAKTIETYRQRLKEKLNIESNSELIAHAARWVQEHSSHAATASQRKPRARKAKG</sequence>
<feature type="domain" description="Response regulatory" evidence="6">
    <location>
        <begin position="19"/>
        <end position="135"/>
    </location>
</feature>
<evidence type="ECO:0000259" key="6">
    <source>
        <dbReference type="PROSITE" id="PS50110"/>
    </source>
</evidence>
<dbReference type="GO" id="GO:0000160">
    <property type="term" value="P:phosphorelay signal transduction system"/>
    <property type="evidence" value="ECO:0007669"/>
    <property type="project" value="InterPro"/>
</dbReference>
<dbReference type="RefSeq" id="WP_006983070.1">
    <property type="nucleotide sequence ID" value="NZ_ABVL01000029.1"/>
</dbReference>
<dbReference type="GO" id="GO:0003677">
    <property type="term" value="F:DNA binding"/>
    <property type="evidence" value="ECO:0007669"/>
    <property type="project" value="UniProtKB-KW"/>
</dbReference>
<dbReference type="PROSITE" id="PS50043">
    <property type="entry name" value="HTH_LUXR_2"/>
    <property type="match status" value="1"/>
</dbReference>
<keyword evidence="2" id="KW-0238">DNA-binding</keyword>